<dbReference type="SUPFAM" id="SSF49384">
    <property type="entry name" value="Carbohydrate-binding domain"/>
    <property type="match status" value="1"/>
</dbReference>
<dbReference type="Gene3D" id="2.60.40.680">
    <property type="match status" value="1"/>
</dbReference>
<dbReference type="RefSeq" id="WP_336349299.1">
    <property type="nucleotide sequence ID" value="NZ_JAZAQL010000001.1"/>
</dbReference>
<keyword evidence="4" id="KW-1185">Reference proteome</keyword>
<proteinExistence type="predicted"/>
<dbReference type="EMBL" id="JBHSXN010000001">
    <property type="protein sequence ID" value="MFC6952314.1"/>
    <property type="molecule type" value="Genomic_DNA"/>
</dbReference>
<dbReference type="InterPro" id="IPR008965">
    <property type="entry name" value="CBM2/CBM3_carb-bd_dom_sf"/>
</dbReference>
<evidence type="ECO:0000313" key="4">
    <source>
        <dbReference type="Proteomes" id="UP001596395"/>
    </source>
</evidence>
<gene>
    <name evidence="3" type="ORF">ACFQGB_05520</name>
</gene>
<accession>A0ABD5VFR5</accession>
<dbReference type="AlphaFoldDB" id="A0ABD5VFR5"/>
<feature type="compositionally biased region" description="Low complexity" evidence="1">
    <location>
        <begin position="182"/>
        <end position="217"/>
    </location>
</feature>
<evidence type="ECO:0000256" key="1">
    <source>
        <dbReference type="SAM" id="MobiDB-lite"/>
    </source>
</evidence>
<dbReference type="InterPro" id="IPR002102">
    <property type="entry name" value="Cohesin_dom"/>
</dbReference>
<feature type="region of interest" description="Disordered" evidence="1">
    <location>
        <begin position="174"/>
        <end position="229"/>
    </location>
</feature>
<dbReference type="Proteomes" id="UP001596395">
    <property type="component" value="Unassembled WGS sequence"/>
</dbReference>
<protein>
    <submittedName>
        <fullName evidence="3">Cohesin domain-containing protein</fullName>
    </submittedName>
</protein>
<organism evidence="3 4">
    <name type="scientific">Halorubellus litoreus</name>
    <dbReference type="NCBI Taxonomy" id="755308"/>
    <lineage>
        <taxon>Archaea</taxon>
        <taxon>Methanobacteriati</taxon>
        <taxon>Methanobacteriota</taxon>
        <taxon>Stenosarchaea group</taxon>
        <taxon>Halobacteria</taxon>
        <taxon>Halobacteriales</taxon>
        <taxon>Halorubellaceae</taxon>
        <taxon>Halorubellus</taxon>
    </lineage>
</organism>
<evidence type="ECO:0000313" key="3">
    <source>
        <dbReference type="EMBL" id="MFC6952314.1"/>
    </source>
</evidence>
<sequence length="264" mass="25208">MSSNVTRHAAVLFVVGLALAGAVAPVAVATTGAAGAGVDAGVGATGETDAEATLSVGSASAPAGETVTVPIAVDGTGIAGYQANLTWDESVLRLESVSGADFSKPVTNGGPGWVFMTQSQSDGVDSPTVATVTFTVVGDAGDEAALSFVARDSSVNNESAQLETALESGAVAVGESATVSEDSVATTTDGTTSRGTATGDSATTVAATTDGDDGTTTSQGVDADGDDGGPSPLLLVAGLLGASGVLGVGYFLGQRGGGGGDSGE</sequence>
<name>A0ABD5VFR5_9EURY</name>
<evidence type="ECO:0000259" key="2">
    <source>
        <dbReference type="Pfam" id="PF00963"/>
    </source>
</evidence>
<comment type="caution">
    <text evidence="3">The sequence shown here is derived from an EMBL/GenBank/DDBJ whole genome shotgun (WGS) entry which is preliminary data.</text>
</comment>
<feature type="domain" description="Cohesin" evidence="2">
    <location>
        <begin position="53"/>
        <end position="171"/>
    </location>
</feature>
<reference evidence="3 4" key="1">
    <citation type="journal article" date="2019" name="Int. J. Syst. Evol. Microbiol.">
        <title>The Global Catalogue of Microorganisms (GCM) 10K type strain sequencing project: providing services to taxonomists for standard genome sequencing and annotation.</title>
        <authorList>
            <consortium name="The Broad Institute Genomics Platform"/>
            <consortium name="The Broad Institute Genome Sequencing Center for Infectious Disease"/>
            <person name="Wu L."/>
            <person name="Ma J."/>
        </authorList>
    </citation>
    <scope>NUCLEOTIDE SEQUENCE [LARGE SCALE GENOMIC DNA]</scope>
    <source>
        <strain evidence="3 4">GX26</strain>
    </source>
</reference>
<dbReference type="Pfam" id="PF00963">
    <property type="entry name" value="Cohesin"/>
    <property type="match status" value="1"/>
</dbReference>